<reference evidence="7" key="2">
    <citation type="journal article" date="2018" name="Sci. Data">
        <title>The draft genome sequence of cork oak.</title>
        <authorList>
            <person name="Ramos A.M."/>
            <person name="Usie A."/>
            <person name="Barbosa P."/>
            <person name="Barros P.M."/>
            <person name="Capote T."/>
            <person name="Chaves I."/>
            <person name="Simoes F."/>
            <person name="Abreu I."/>
            <person name="Carrasquinho I."/>
            <person name="Faro C."/>
            <person name="Guimaraes J.B."/>
            <person name="Mendonca D."/>
            <person name="Nobrega F."/>
            <person name="Rodrigues L."/>
            <person name="Saibo N.J.M."/>
            <person name="Varela M.C."/>
            <person name="Egas C."/>
            <person name="Matos J."/>
            <person name="Miguel C.M."/>
            <person name="Oliveira M.M."/>
            <person name="Ricardo C.P."/>
            <person name="Goncalves S."/>
        </authorList>
    </citation>
    <scope>NUCLEOTIDE SEQUENCE [LARGE SCALE GENOMIC DNA]</scope>
    <source>
        <strain evidence="7">HL8</strain>
    </source>
</reference>
<sequence length="109" mass="13030">MTCLKWKNDFDPYPQPSFIDQLISIFEQMGDGSVNLPPGFHFCPTDEELVLHFLLRKASLLPCHPDIIPDLDLCLHDPWEFNGMFLYYNYYFFFVCVLFYIFLFRVLDM</sequence>
<keyword evidence="3" id="KW-0804">Transcription</keyword>
<dbReference type="InterPro" id="IPR003441">
    <property type="entry name" value="NAC-dom"/>
</dbReference>
<organism evidence="7">
    <name type="scientific">Quercus suber</name>
    <name type="common">Cork oak</name>
    <dbReference type="NCBI Taxonomy" id="58331"/>
    <lineage>
        <taxon>Eukaryota</taxon>
        <taxon>Viridiplantae</taxon>
        <taxon>Streptophyta</taxon>
        <taxon>Embryophyta</taxon>
        <taxon>Tracheophyta</taxon>
        <taxon>Spermatophyta</taxon>
        <taxon>Magnoliopsida</taxon>
        <taxon>eudicotyledons</taxon>
        <taxon>Gunneridae</taxon>
        <taxon>Pentapetalae</taxon>
        <taxon>rosids</taxon>
        <taxon>fabids</taxon>
        <taxon>Fagales</taxon>
        <taxon>Fagaceae</taxon>
        <taxon>Quercus</taxon>
    </lineage>
</organism>
<keyword evidence="5" id="KW-1133">Transmembrane helix</keyword>
<dbReference type="EMBL" id="PKMF04000027">
    <property type="protein sequence ID" value="KAK7857423.1"/>
    <property type="molecule type" value="Genomic_DNA"/>
</dbReference>
<keyword evidence="4" id="KW-0539">Nucleus</keyword>
<protein>
    <submittedName>
        <fullName evidence="7">Nac domain-containing protein 104</fullName>
    </submittedName>
</protein>
<evidence type="ECO:0000256" key="4">
    <source>
        <dbReference type="ARBA" id="ARBA00023242"/>
    </source>
</evidence>
<dbReference type="PROSITE" id="PS51005">
    <property type="entry name" value="NAC"/>
    <property type="match status" value="1"/>
</dbReference>
<dbReference type="PANTHER" id="PTHR31719:SF85">
    <property type="entry name" value="NAC DOMAIN-CONTAINING PROTEIN"/>
    <property type="match status" value="1"/>
</dbReference>
<dbReference type="GO" id="GO:0006355">
    <property type="term" value="P:regulation of DNA-templated transcription"/>
    <property type="evidence" value="ECO:0007669"/>
    <property type="project" value="InterPro"/>
</dbReference>
<reference evidence="7" key="3">
    <citation type="submission" date="2023-07" db="EMBL/GenBank/DDBJ databases">
        <title>An improved reference 1 genome and first organelle genomes of Quercus suber.</title>
        <authorList>
            <consortium name="Genosuber Consortium"/>
            <person name="Usie A."/>
            <person name="Serra O."/>
            <person name="Barros P."/>
        </authorList>
    </citation>
    <scope>NUCLEOTIDE SEQUENCE</scope>
    <source>
        <strain evidence="7">HL8</strain>
        <tissue evidence="7">Leaves</tissue>
    </source>
</reference>
<evidence type="ECO:0000259" key="6">
    <source>
        <dbReference type="PROSITE" id="PS51005"/>
    </source>
</evidence>
<feature type="domain" description="NAC" evidence="6">
    <location>
        <begin position="36"/>
        <end position="109"/>
    </location>
</feature>
<dbReference type="Gene3D" id="2.170.150.80">
    <property type="entry name" value="NAC domain"/>
    <property type="match status" value="1"/>
</dbReference>
<gene>
    <name evidence="7" type="primary">NAC104_1</name>
    <name evidence="7" type="ORF">CFP56_017648</name>
</gene>
<dbReference type="SUPFAM" id="SSF101941">
    <property type="entry name" value="NAC domain"/>
    <property type="match status" value="1"/>
</dbReference>
<evidence type="ECO:0000256" key="2">
    <source>
        <dbReference type="ARBA" id="ARBA00023125"/>
    </source>
</evidence>
<proteinExistence type="predicted"/>
<evidence type="ECO:0000313" key="7">
    <source>
        <dbReference type="EMBL" id="KAK7857423.1"/>
    </source>
</evidence>
<dbReference type="InterPro" id="IPR036093">
    <property type="entry name" value="NAC_dom_sf"/>
</dbReference>
<keyword evidence="5" id="KW-0812">Transmembrane</keyword>
<keyword evidence="2" id="KW-0238">DNA-binding</keyword>
<comment type="caution">
    <text evidence="7">The sequence shown here is derived from an EMBL/GenBank/DDBJ whole genome shotgun (WGS) entry which is preliminary data.</text>
</comment>
<dbReference type="AlphaFoldDB" id="A0AAW0M2B2"/>
<dbReference type="GO" id="GO:0048731">
    <property type="term" value="P:system development"/>
    <property type="evidence" value="ECO:0007669"/>
    <property type="project" value="TreeGrafter"/>
</dbReference>
<dbReference type="PANTHER" id="PTHR31719">
    <property type="entry name" value="NAC TRANSCRIPTION FACTOR 56"/>
    <property type="match status" value="1"/>
</dbReference>
<keyword evidence="1" id="KW-0805">Transcription regulation</keyword>
<reference evidence="7" key="1">
    <citation type="submission" date="2017-12" db="EMBL/GenBank/DDBJ databases">
        <authorList>
            <person name="Barbosa P."/>
            <person name="Usie A."/>
            <person name="Ramos A.M."/>
        </authorList>
    </citation>
    <scope>NUCLEOTIDE SEQUENCE</scope>
    <source>
        <strain evidence="7">HL8</strain>
        <tissue evidence="7">Leaves</tissue>
    </source>
</reference>
<evidence type="ECO:0000256" key="5">
    <source>
        <dbReference type="SAM" id="Phobius"/>
    </source>
</evidence>
<keyword evidence="5" id="KW-0472">Membrane</keyword>
<feature type="transmembrane region" description="Helical" evidence="5">
    <location>
        <begin position="88"/>
        <end position="107"/>
    </location>
</feature>
<name>A0AAW0M2B2_QUESU</name>
<evidence type="ECO:0000256" key="3">
    <source>
        <dbReference type="ARBA" id="ARBA00023163"/>
    </source>
</evidence>
<dbReference type="GO" id="GO:0003677">
    <property type="term" value="F:DNA binding"/>
    <property type="evidence" value="ECO:0007669"/>
    <property type="project" value="UniProtKB-KW"/>
</dbReference>
<evidence type="ECO:0000256" key="1">
    <source>
        <dbReference type="ARBA" id="ARBA00023015"/>
    </source>
</evidence>
<accession>A0AAW0M2B2</accession>
<dbReference type="Pfam" id="PF02365">
    <property type="entry name" value="NAM"/>
    <property type="match status" value="1"/>
</dbReference>